<gene>
    <name evidence="4" type="ORF">RclHR1_03160011</name>
</gene>
<evidence type="ECO:0000256" key="1">
    <source>
        <dbReference type="PROSITE-ProRule" id="PRU00325"/>
    </source>
</evidence>
<sequence>MEGDNTENIQQIYSWNLLPDILKPVLPCEYTYLIQKLDILLPYQTQENFKVENFELDAFVDVCNKEEASGWVAAFESHSKTTMPESKSFKLTGNRVLFRDIHIRLERRKLIHTHPLEINIKFTHNHVINSAESLSFRRIKDEVKEKFIELFKDGHSPSSALIAHEDELHINATNDQELLEILSDRANNPDYNSVFHLFQKYRDTVLGSRNGSQMFIRLGSIVKDYNNSGQGKAALQEYDACNGKAFILCIVASLMCRVHKKIPQAGELYYMDTSASFEQLNTSITLLYTSCAVGALPLRMFITSDELETTLEKAIGLLKTILPEYAFFGCGPLVGPVICLTDDSSAERKALELCWPKGVRLLCTFHVLQAFWRWLHDPKHKIKKEDQASIMEKVKKILYASSSLEMDTHYCEFAQTFYYFYQLLRKHFEILWGGRQFWAHSFRVGLPIRGNHTNNYIERSFGILKDIIFTRTQAYNCVQVFQFVVENMERFYERRLLGIAHKHPGHLRIAKHFLCPGWEGMDANFINETGVRNEFSVQSTRKDDLFYIVNSEIGTCTCPVGVSGAPCKHQGAVAMKYHIAILNFIPLLTPQDRMVYAYVALGYVSKDNSSSLPDNVFDETIEWRESNKEIIEIDYTALTTFLEEVKADYQSDNPQLRTALDKFADRYRSAKSKSIPRLTSFLYDINRDLDPAARVKSDSMIRVQVESVKRRKTESSGSRKRKLPNTIREEKENLDPHVIPARKKRVTAKKSHDLSMHIAKNQPN</sequence>
<proteinExistence type="predicted"/>
<organism evidence="4 5">
    <name type="scientific">Rhizophagus clarus</name>
    <dbReference type="NCBI Taxonomy" id="94130"/>
    <lineage>
        <taxon>Eukaryota</taxon>
        <taxon>Fungi</taxon>
        <taxon>Fungi incertae sedis</taxon>
        <taxon>Mucoromycota</taxon>
        <taxon>Glomeromycotina</taxon>
        <taxon>Glomeromycetes</taxon>
        <taxon>Glomerales</taxon>
        <taxon>Glomeraceae</taxon>
        <taxon>Rhizophagus</taxon>
    </lineage>
</organism>
<accession>A0A2Z6RNI5</accession>
<keyword evidence="1" id="KW-0862">Zinc</keyword>
<dbReference type="Proteomes" id="UP000247702">
    <property type="component" value="Unassembled WGS sequence"/>
</dbReference>
<dbReference type="STRING" id="94130.A0A2Z6RNI5"/>
<dbReference type="EMBL" id="BEXD01002402">
    <property type="protein sequence ID" value="GBB98191.1"/>
    <property type="molecule type" value="Genomic_DNA"/>
</dbReference>
<keyword evidence="1" id="KW-0863">Zinc-finger</keyword>
<feature type="region of interest" description="Disordered" evidence="2">
    <location>
        <begin position="707"/>
        <end position="738"/>
    </location>
</feature>
<dbReference type="PANTHER" id="PTHR35385:SF2">
    <property type="entry name" value="PROTEIN B, PUTATIVE-RELATED"/>
    <property type="match status" value="1"/>
</dbReference>
<protein>
    <recommendedName>
        <fullName evidence="3">SWIM-type domain-containing protein</fullName>
    </recommendedName>
</protein>
<name>A0A2Z6RNI5_9GLOM</name>
<reference evidence="4 5" key="1">
    <citation type="submission" date="2017-11" db="EMBL/GenBank/DDBJ databases">
        <title>The genome of Rhizophagus clarus HR1 reveals common genetic basis of auxotrophy among arbuscular mycorrhizal fungi.</title>
        <authorList>
            <person name="Kobayashi Y."/>
        </authorList>
    </citation>
    <scope>NUCLEOTIDE SEQUENCE [LARGE SCALE GENOMIC DNA]</scope>
    <source>
        <strain evidence="4 5">HR1</strain>
    </source>
</reference>
<dbReference type="InterPro" id="IPR007527">
    <property type="entry name" value="Znf_SWIM"/>
</dbReference>
<keyword evidence="1" id="KW-0479">Metal-binding</keyword>
<evidence type="ECO:0000313" key="4">
    <source>
        <dbReference type="EMBL" id="GBB98191.1"/>
    </source>
</evidence>
<dbReference type="GO" id="GO:0008270">
    <property type="term" value="F:zinc ion binding"/>
    <property type="evidence" value="ECO:0007669"/>
    <property type="project" value="UniProtKB-KW"/>
</dbReference>
<evidence type="ECO:0000256" key="2">
    <source>
        <dbReference type="SAM" id="MobiDB-lite"/>
    </source>
</evidence>
<dbReference type="PROSITE" id="PS50966">
    <property type="entry name" value="ZF_SWIM"/>
    <property type="match status" value="1"/>
</dbReference>
<comment type="caution">
    <text evidence="4">The sequence shown here is derived from an EMBL/GenBank/DDBJ whole genome shotgun (WGS) entry which is preliminary data.</text>
</comment>
<feature type="domain" description="SWIM-type" evidence="3">
    <location>
        <begin position="547"/>
        <end position="578"/>
    </location>
</feature>
<dbReference type="PANTHER" id="PTHR35385">
    <property type="entry name" value="PROTEIN B, PUTATIVE-RELATED-RELATED"/>
    <property type="match status" value="1"/>
</dbReference>
<dbReference type="AlphaFoldDB" id="A0A2Z6RNI5"/>
<evidence type="ECO:0000259" key="3">
    <source>
        <dbReference type="PROSITE" id="PS50966"/>
    </source>
</evidence>
<evidence type="ECO:0000313" key="5">
    <source>
        <dbReference type="Proteomes" id="UP000247702"/>
    </source>
</evidence>
<dbReference type="Pfam" id="PF04434">
    <property type="entry name" value="SWIM"/>
    <property type="match status" value="1"/>
</dbReference>
<keyword evidence="5" id="KW-1185">Reference proteome</keyword>